<evidence type="ECO:0000313" key="1">
    <source>
        <dbReference type="EMBL" id="SNB60832.1"/>
    </source>
</evidence>
<accession>A0A212QN75</accession>
<evidence type="ECO:0000313" key="2">
    <source>
        <dbReference type="Proteomes" id="UP000197065"/>
    </source>
</evidence>
<dbReference type="AlphaFoldDB" id="A0A212QN75"/>
<gene>
    <name evidence="1" type="ORF">SAMN07250955_10270</name>
</gene>
<organism evidence="1 2">
    <name type="scientific">Arboricoccus pini</name>
    <dbReference type="NCBI Taxonomy" id="1963835"/>
    <lineage>
        <taxon>Bacteria</taxon>
        <taxon>Pseudomonadati</taxon>
        <taxon>Pseudomonadota</taxon>
        <taxon>Alphaproteobacteria</taxon>
        <taxon>Geminicoccales</taxon>
        <taxon>Geminicoccaceae</taxon>
        <taxon>Arboricoccus</taxon>
    </lineage>
</organism>
<dbReference type="Proteomes" id="UP000197065">
    <property type="component" value="Unassembled WGS sequence"/>
</dbReference>
<protein>
    <submittedName>
        <fullName evidence="1">Uncharacterized protein</fullName>
    </submittedName>
</protein>
<sequence>MLSWNAGLHNRTGRFARSVRLKTAGRKLQQPGHEICAAMVVISAFGLQFLDGQFNHTREAGAFSRLTGANLDDDR</sequence>
<keyword evidence="2" id="KW-1185">Reference proteome</keyword>
<reference evidence="1 2" key="1">
    <citation type="submission" date="2017-06" db="EMBL/GenBank/DDBJ databases">
        <authorList>
            <person name="Kim H.J."/>
            <person name="Triplett B.A."/>
        </authorList>
    </citation>
    <scope>NUCLEOTIDE SEQUENCE [LARGE SCALE GENOMIC DNA]</scope>
    <source>
        <strain evidence="1 2">B29T1</strain>
    </source>
</reference>
<dbReference type="EMBL" id="FYEH01000002">
    <property type="protein sequence ID" value="SNB60832.1"/>
    <property type="molecule type" value="Genomic_DNA"/>
</dbReference>
<proteinExistence type="predicted"/>
<name>A0A212QN75_9PROT</name>